<feature type="domain" description="Fibronectin type-III" evidence="1">
    <location>
        <begin position="154"/>
        <end position="250"/>
    </location>
</feature>
<dbReference type="PROSITE" id="PS50853">
    <property type="entry name" value="FN3"/>
    <property type="match status" value="1"/>
</dbReference>
<dbReference type="CDD" id="cd00063">
    <property type="entry name" value="FN3"/>
    <property type="match status" value="1"/>
</dbReference>
<dbReference type="SUPFAM" id="SSF49265">
    <property type="entry name" value="Fibronectin type III"/>
    <property type="match status" value="1"/>
</dbReference>
<dbReference type="InterPro" id="IPR003961">
    <property type="entry name" value="FN3_dom"/>
</dbReference>
<dbReference type="OrthoDB" id="3311125at2"/>
<name>D1CGX9_THET1</name>
<dbReference type="AlphaFoldDB" id="D1CGX9"/>
<gene>
    <name evidence="2" type="ordered locus">Tter_2098</name>
</gene>
<dbReference type="Gene3D" id="2.60.120.260">
    <property type="entry name" value="Galactose-binding domain-like"/>
    <property type="match status" value="1"/>
</dbReference>
<evidence type="ECO:0000259" key="1">
    <source>
        <dbReference type="PROSITE" id="PS50853"/>
    </source>
</evidence>
<proteinExistence type="predicted"/>
<dbReference type="Proteomes" id="UP000000323">
    <property type="component" value="Chromosome 2"/>
</dbReference>
<organism evidence="2 3">
    <name type="scientific">Thermobaculum terrenum (strain ATCC BAA-798 / CCMEE 7001 / YNP1)</name>
    <dbReference type="NCBI Taxonomy" id="525904"/>
    <lineage>
        <taxon>Bacteria</taxon>
        <taxon>Bacillati</taxon>
        <taxon>Chloroflexota</taxon>
        <taxon>Chloroflexia</taxon>
        <taxon>Candidatus Thermobaculales</taxon>
        <taxon>Candidatus Thermobaculaceae</taxon>
        <taxon>Thermobaculum</taxon>
    </lineage>
</organism>
<protein>
    <recommendedName>
        <fullName evidence="1">Fibronectin type-III domain-containing protein</fullName>
    </recommendedName>
</protein>
<reference evidence="3" key="1">
    <citation type="journal article" date="2010" name="Stand. Genomic Sci.">
        <title>Complete genome sequence of 'Thermobaculum terrenum' type strain (YNP1).</title>
        <authorList>
            <person name="Kiss H."/>
            <person name="Cleland D."/>
            <person name="Lapidus A."/>
            <person name="Lucas S."/>
            <person name="Glavina Del Rio T."/>
            <person name="Nolan M."/>
            <person name="Tice H."/>
            <person name="Han C."/>
            <person name="Goodwin L."/>
            <person name="Pitluck S."/>
            <person name="Liolios K."/>
            <person name="Ivanova N."/>
            <person name="Mavromatis K."/>
            <person name="Ovchinnikova G."/>
            <person name="Pati A."/>
            <person name="Chen A."/>
            <person name="Palaniappan K."/>
            <person name="Land M."/>
            <person name="Hauser L."/>
            <person name="Chang Y."/>
            <person name="Jeffries C."/>
            <person name="Lu M."/>
            <person name="Brettin T."/>
            <person name="Detter J."/>
            <person name="Goker M."/>
            <person name="Tindall B."/>
            <person name="Beck B."/>
            <person name="McDermott T."/>
            <person name="Woyke T."/>
            <person name="Bristow J."/>
            <person name="Eisen J."/>
            <person name="Markowitz V."/>
            <person name="Hugenholtz P."/>
            <person name="Kyrpides N."/>
            <person name="Klenk H."/>
            <person name="Cheng J."/>
        </authorList>
    </citation>
    <scope>NUCLEOTIDE SEQUENCE [LARGE SCALE GENOMIC DNA]</scope>
    <source>
        <strain evidence="3">ATCC BAA-798 / YNP1</strain>
    </source>
</reference>
<evidence type="ECO:0000313" key="3">
    <source>
        <dbReference type="Proteomes" id="UP000000323"/>
    </source>
</evidence>
<accession>D1CGX9</accession>
<keyword evidence="3" id="KW-1185">Reference proteome</keyword>
<sequence length="373" mass="40569">MQPGRCPFAACTSPKTYTGLAQGTHTFQVRAIDAAGNVDPTPASRSWRVDTLPPEGSITINGGAAYTKTTSVTLSISAADPAPGSGVLLVRFRNAGDPAPTEWESYTTRKAWILSSGDGEKTVYVRFKDAAGNISGAVSDQIVLDTASPEVTAPSQELLVGAALGTTAVPVRLRWSGGDATSGVARYQLQQRRYVHGAWQPWSWVTSGTTATRLERQLDPGRYQFRVRAVDRAGNWSPWREGAAFTLVAYQERSRAISYSGSWSIWEVPSAYGGYTRYTGRRGYAATFQFRGRQVAWVAPRAGNRGYAYVYLDGVKVATVNLYSSSYLARRLVYVRRGLDPSVRHTLRVYVMGIGPAGSTGTRVDVDAFLVLR</sequence>
<dbReference type="EMBL" id="CP001826">
    <property type="protein sequence ID" value="ACZ43000.1"/>
    <property type="molecule type" value="Genomic_DNA"/>
</dbReference>
<evidence type="ECO:0000313" key="2">
    <source>
        <dbReference type="EMBL" id="ACZ43000.1"/>
    </source>
</evidence>
<dbReference type="InterPro" id="IPR036116">
    <property type="entry name" value="FN3_sf"/>
</dbReference>
<dbReference type="PANTHER" id="PTHR34677:SF3">
    <property type="entry name" value="BACTERIAL IG-LIKE DOMAIN-CONTAINING PROTEIN"/>
    <property type="match status" value="1"/>
</dbReference>
<dbReference type="InterPro" id="IPR013783">
    <property type="entry name" value="Ig-like_fold"/>
</dbReference>
<dbReference type="Gene3D" id="2.60.40.10">
    <property type="entry name" value="Immunoglobulins"/>
    <property type="match status" value="2"/>
</dbReference>
<dbReference type="PANTHER" id="PTHR34677">
    <property type="match status" value="1"/>
</dbReference>
<dbReference type="eggNOG" id="COG4733">
    <property type="taxonomic scope" value="Bacteria"/>
</dbReference>
<dbReference type="HOGENOM" id="CLU_891201_0_0_0"/>
<dbReference type="KEGG" id="ttr:Tter_2098"/>